<dbReference type="EMBL" id="LR721785">
    <property type="protein sequence ID" value="VVW58881.1"/>
    <property type="molecule type" value="Genomic_DNA"/>
</dbReference>
<keyword evidence="1" id="KW-0863">Zinc-finger</keyword>
<dbReference type="GO" id="GO:0008270">
    <property type="term" value="F:zinc ion binding"/>
    <property type="evidence" value="ECO:0007669"/>
    <property type="project" value="UniProtKB-KW"/>
</dbReference>
<protein>
    <recommendedName>
        <fullName evidence="3">CCHC-type domain-containing protein</fullName>
    </recommendedName>
</protein>
<reference evidence="4" key="1">
    <citation type="submission" date="2019-09" db="EMBL/GenBank/DDBJ databases">
        <authorList>
            <person name="Zhang L."/>
        </authorList>
    </citation>
    <scope>NUCLEOTIDE SEQUENCE</scope>
</reference>
<organism evidence="4">
    <name type="scientific">Nymphaea colorata</name>
    <name type="common">pocket water lily</name>
    <dbReference type="NCBI Taxonomy" id="210225"/>
    <lineage>
        <taxon>Eukaryota</taxon>
        <taxon>Viridiplantae</taxon>
        <taxon>Streptophyta</taxon>
        <taxon>Embryophyta</taxon>
        <taxon>Tracheophyta</taxon>
        <taxon>Spermatophyta</taxon>
        <taxon>Magnoliopsida</taxon>
        <taxon>Nymphaeales</taxon>
        <taxon>Nymphaeaceae</taxon>
        <taxon>Nymphaea</taxon>
    </lineage>
</organism>
<keyword evidence="1" id="KW-0479">Metal-binding</keyword>
<dbReference type="AlphaFoldDB" id="A0A5K1F336"/>
<evidence type="ECO:0000256" key="2">
    <source>
        <dbReference type="SAM" id="MobiDB-lite"/>
    </source>
</evidence>
<dbReference type="InterPro" id="IPR001878">
    <property type="entry name" value="Znf_CCHC"/>
</dbReference>
<dbReference type="GO" id="GO:0003676">
    <property type="term" value="F:nucleic acid binding"/>
    <property type="evidence" value="ECO:0007669"/>
    <property type="project" value="InterPro"/>
</dbReference>
<sequence>MDDQPMKDKKISDAPGDSNRVVEIGDALPYGRESNKYNGETLTHGDSNVVVGTGDALPYGEESEEYNGEALIHGDSNEEVGTGNALPYGKENDEYNGETPLIHGDSCIGVGTGETLLLRGDSSLVVGTGDALPYGKKSNEYNGETLLIHGSDRDESSQAFPSVCPQPAAGTACGEESERPRTMVPRKLNFEDSASALNPPKSKPGNCYKCGRPGYWVIDCLSHN</sequence>
<feature type="compositionally biased region" description="Basic and acidic residues" evidence="2">
    <location>
        <begin position="1"/>
        <end position="12"/>
    </location>
</feature>
<evidence type="ECO:0000259" key="3">
    <source>
        <dbReference type="PROSITE" id="PS50158"/>
    </source>
</evidence>
<feature type="region of interest" description="Disordered" evidence="2">
    <location>
        <begin position="1"/>
        <end position="60"/>
    </location>
</feature>
<name>A0A5K1F336_9MAGN</name>
<feature type="region of interest" description="Disordered" evidence="2">
    <location>
        <begin position="157"/>
        <end position="182"/>
    </location>
</feature>
<evidence type="ECO:0000256" key="1">
    <source>
        <dbReference type="PROSITE-ProRule" id="PRU00047"/>
    </source>
</evidence>
<evidence type="ECO:0000313" key="4">
    <source>
        <dbReference type="EMBL" id="VVW58881.1"/>
    </source>
</evidence>
<proteinExistence type="predicted"/>
<keyword evidence="1" id="KW-0862">Zinc</keyword>
<gene>
    <name evidence="4" type="ORF">NYM_LOCUS22774</name>
</gene>
<feature type="domain" description="CCHC-type" evidence="3">
    <location>
        <begin position="207"/>
        <end position="220"/>
    </location>
</feature>
<accession>A0A5K1F336</accession>
<feature type="compositionally biased region" description="Polar residues" evidence="2">
    <location>
        <begin position="36"/>
        <end position="46"/>
    </location>
</feature>
<dbReference type="PROSITE" id="PS50158">
    <property type="entry name" value="ZF_CCHC"/>
    <property type="match status" value="1"/>
</dbReference>